<organism evidence="8 9">
    <name type="scientific">Nocardioides mangrovicus</name>
    <dbReference type="NCBI Taxonomy" id="2478913"/>
    <lineage>
        <taxon>Bacteria</taxon>
        <taxon>Bacillati</taxon>
        <taxon>Actinomycetota</taxon>
        <taxon>Actinomycetes</taxon>
        <taxon>Propionibacteriales</taxon>
        <taxon>Nocardioidaceae</taxon>
        <taxon>Nocardioides</taxon>
    </lineage>
</organism>
<keyword evidence="9" id="KW-1185">Reference proteome</keyword>
<dbReference type="GO" id="GO:0009254">
    <property type="term" value="P:peptidoglycan turnover"/>
    <property type="evidence" value="ECO:0007669"/>
    <property type="project" value="TreeGrafter"/>
</dbReference>
<evidence type="ECO:0000313" key="8">
    <source>
        <dbReference type="EMBL" id="RLV48755.1"/>
    </source>
</evidence>
<dbReference type="Proteomes" id="UP000281708">
    <property type="component" value="Unassembled WGS sequence"/>
</dbReference>
<gene>
    <name evidence="8" type="ORF">D9V37_13605</name>
</gene>
<evidence type="ECO:0000256" key="4">
    <source>
        <dbReference type="ARBA" id="ARBA00023316"/>
    </source>
</evidence>
<dbReference type="SMART" id="SM00644">
    <property type="entry name" value="Ami_2"/>
    <property type="match status" value="1"/>
</dbReference>
<evidence type="ECO:0000256" key="1">
    <source>
        <dbReference type="ARBA" id="ARBA00001561"/>
    </source>
</evidence>
<evidence type="ECO:0000313" key="9">
    <source>
        <dbReference type="Proteomes" id="UP000281708"/>
    </source>
</evidence>
<comment type="caution">
    <text evidence="8">The sequence shown here is derived from an EMBL/GenBank/DDBJ whole genome shotgun (WGS) entry which is preliminary data.</text>
</comment>
<dbReference type="GO" id="GO:0008745">
    <property type="term" value="F:N-acetylmuramoyl-L-alanine amidase activity"/>
    <property type="evidence" value="ECO:0007669"/>
    <property type="project" value="UniProtKB-EC"/>
</dbReference>
<dbReference type="Pfam" id="PF01510">
    <property type="entry name" value="Amidase_2"/>
    <property type="match status" value="1"/>
</dbReference>
<reference evidence="8 9" key="1">
    <citation type="submission" date="2018-10" db="EMBL/GenBank/DDBJ databases">
        <title>Marmoricola sp. 4Q3S-7 whole genome shotgun sequence.</title>
        <authorList>
            <person name="Li F."/>
        </authorList>
    </citation>
    <scope>NUCLEOTIDE SEQUENCE [LARGE SCALE GENOMIC DNA]</scope>
    <source>
        <strain evidence="8 9">4Q3S-7</strain>
    </source>
</reference>
<keyword evidence="4" id="KW-0961">Cell wall biogenesis/degradation</keyword>
<sequence>MSLVSLLSFRRARAVLTLTTAVACVSAGVAATVPASAAPGAAPGAARSADCHPAALGLAGKGLTRSTASCEPGTARAGTTSATAESSPYLDCPAKLLCRWFGAPYQQNDPADPTNYGNHDLANRPNAGSPNIRYIVIHDSEATFATDKQLIKDPTYISWQYTINSRNGKVLQHVPTKDVAWQAGNWYVNMHSIGIEHTGFAARGQHYYTEKMYRTSAKLVKRLARQYHIPIDRAHIIGHDQVPGTTPSTVAGMHWDPGPFFDWEHYFSLLGHPIGGTHAAAKAKRAAKRSSFRDGQVVTVVPGFAHNRQPVTGCDAQGSGHACRRQPTDFVYLHQQPSLSSPLVVDAGIRSTPATTDIADVGARATAGAKLAVAATHGHWVGVWWLGQLAWIRNAPRHPVLVHSHGVTVSPAVASTPTYGRAYPEATAYPSTIPASDVQAVTPLQYVLQPGQRYVLADGGIQTDYYHATSFADGPGQRVDVVGATRYYQVWAGHRQLFVPAADVQLARR</sequence>
<dbReference type="GO" id="GO:0009253">
    <property type="term" value="P:peptidoglycan catabolic process"/>
    <property type="evidence" value="ECO:0007669"/>
    <property type="project" value="InterPro"/>
</dbReference>
<dbReference type="Gene3D" id="3.40.80.10">
    <property type="entry name" value="Peptidoglycan recognition protein-like"/>
    <property type="match status" value="1"/>
</dbReference>
<proteinExistence type="predicted"/>
<feature type="compositionally biased region" description="Low complexity" evidence="5">
    <location>
        <begin position="74"/>
        <end position="86"/>
    </location>
</feature>
<dbReference type="InterPro" id="IPR036505">
    <property type="entry name" value="Amidase/PGRP_sf"/>
</dbReference>
<dbReference type="InterPro" id="IPR051206">
    <property type="entry name" value="NAMLAA_amidase_2"/>
</dbReference>
<dbReference type="FunFam" id="3.40.80.10:FF:000006">
    <property type="entry name" value="N-acetylmuramoyl-L-alanine amidase"/>
    <property type="match status" value="1"/>
</dbReference>
<evidence type="ECO:0000256" key="3">
    <source>
        <dbReference type="ARBA" id="ARBA00022801"/>
    </source>
</evidence>
<dbReference type="EC" id="3.5.1.28" evidence="2"/>
<feature type="signal peptide" evidence="6">
    <location>
        <begin position="1"/>
        <end position="37"/>
    </location>
</feature>
<evidence type="ECO:0000256" key="2">
    <source>
        <dbReference type="ARBA" id="ARBA00011901"/>
    </source>
</evidence>
<dbReference type="GO" id="GO:0071555">
    <property type="term" value="P:cell wall organization"/>
    <property type="evidence" value="ECO:0007669"/>
    <property type="project" value="UniProtKB-KW"/>
</dbReference>
<feature type="chain" id="PRO_5018000831" description="N-acetylmuramoyl-L-alanine amidase" evidence="6">
    <location>
        <begin position="38"/>
        <end position="509"/>
    </location>
</feature>
<evidence type="ECO:0000256" key="5">
    <source>
        <dbReference type="SAM" id="MobiDB-lite"/>
    </source>
</evidence>
<name>A0A3L8NZZ6_9ACTN</name>
<keyword evidence="6" id="KW-0732">Signal</keyword>
<keyword evidence="3" id="KW-0378">Hydrolase</keyword>
<dbReference type="AlphaFoldDB" id="A0A3L8NZZ6"/>
<feature type="region of interest" description="Disordered" evidence="5">
    <location>
        <begin position="64"/>
        <end position="86"/>
    </location>
</feature>
<protein>
    <recommendedName>
        <fullName evidence="2">N-acetylmuramoyl-L-alanine amidase</fullName>
        <ecNumber evidence="2">3.5.1.28</ecNumber>
    </recommendedName>
</protein>
<dbReference type="InterPro" id="IPR002502">
    <property type="entry name" value="Amidase_domain"/>
</dbReference>
<feature type="domain" description="N-acetylmuramoyl-L-alanine amidase" evidence="7">
    <location>
        <begin position="119"/>
        <end position="258"/>
    </location>
</feature>
<dbReference type="SUPFAM" id="SSF55846">
    <property type="entry name" value="N-acetylmuramoyl-L-alanine amidase-like"/>
    <property type="match status" value="1"/>
</dbReference>
<evidence type="ECO:0000256" key="6">
    <source>
        <dbReference type="SAM" id="SignalP"/>
    </source>
</evidence>
<dbReference type="PANTHER" id="PTHR30417">
    <property type="entry name" value="N-ACETYLMURAMOYL-L-ALANINE AMIDASE AMID"/>
    <property type="match status" value="1"/>
</dbReference>
<evidence type="ECO:0000259" key="7">
    <source>
        <dbReference type="SMART" id="SM00644"/>
    </source>
</evidence>
<accession>A0A3L8NZZ6</accession>
<dbReference type="OrthoDB" id="9758772at2"/>
<comment type="catalytic activity">
    <reaction evidence="1">
        <text>Hydrolyzes the link between N-acetylmuramoyl residues and L-amino acid residues in certain cell-wall glycopeptides.</text>
        <dbReference type="EC" id="3.5.1.28"/>
    </reaction>
</comment>
<dbReference type="CDD" id="cd06583">
    <property type="entry name" value="PGRP"/>
    <property type="match status" value="1"/>
</dbReference>
<dbReference type="EMBL" id="RDBE01000008">
    <property type="protein sequence ID" value="RLV48755.1"/>
    <property type="molecule type" value="Genomic_DNA"/>
</dbReference>
<dbReference type="RefSeq" id="WP_147455947.1">
    <property type="nucleotide sequence ID" value="NZ_RDBE01000008.1"/>
</dbReference>
<dbReference type="PANTHER" id="PTHR30417:SF1">
    <property type="entry name" value="N-ACETYLMURAMOYL-L-ALANINE AMIDASE AMID"/>
    <property type="match status" value="1"/>
</dbReference>